<feature type="transmembrane region" description="Helical" evidence="2">
    <location>
        <begin position="184"/>
        <end position="200"/>
    </location>
</feature>
<feature type="compositionally biased region" description="Gly residues" evidence="1">
    <location>
        <begin position="72"/>
        <end position="85"/>
    </location>
</feature>
<name>A0A239AE10_9ACTN</name>
<evidence type="ECO:0000313" key="4">
    <source>
        <dbReference type="Proteomes" id="UP000198386"/>
    </source>
</evidence>
<dbReference type="EMBL" id="FZOH01000001">
    <property type="protein sequence ID" value="SNR93591.1"/>
    <property type="molecule type" value="Genomic_DNA"/>
</dbReference>
<keyword evidence="2" id="KW-0472">Membrane</keyword>
<organism evidence="3 4">
    <name type="scientific">Geodermatophilus saharensis</name>
    <dbReference type="NCBI Taxonomy" id="1137994"/>
    <lineage>
        <taxon>Bacteria</taxon>
        <taxon>Bacillati</taxon>
        <taxon>Actinomycetota</taxon>
        <taxon>Actinomycetes</taxon>
        <taxon>Geodermatophilales</taxon>
        <taxon>Geodermatophilaceae</taxon>
        <taxon>Geodermatophilus</taxon>
    </lineage>
</organism>
<gene>
    <name evidence="3" type="ORF">SAMN04488107_0719</name>
</gene>
<keyword evidence="2" id="KW-1133">Transmembrane helix</keyword>
<feature type="region of interest" description="Disordered" evidence="1">
    <location>
        <begin position="1"/>
        <end position="88"/>
    </location>
</feature>
<dbReference type="RefSeq" id="WP_141233680.1">
    <property type="nucleotide sequence ID" value="NZ_FZOH01000001.1"/>
</dbReference>
<feature type="transmembrane region" description="Helical" evidence="2">
    <location>
        <begin position="156"/>
        <end position="178"/>
    </location>
</feature>
<keyword evidence="4" id="KW-1185">Reference proteome</keyword>
<feature type="compositionally biased region" description="Low complexity" evidence="1">
    <location>
        <begin position="21"/>
        <end position="71"/>
    </location>
</feature>
<sequence>MTSPSFDENTPPGGQPGAGAPGQPYGQQPYGQPVQGQQPYGQQAYGQQAYGQQAYGQPAQGQQPYGQAAPYGGFGGPSPHGGGPAGQRPGQVTAAAVIGVVIGGLGSLFGLLALLGIGLLFALSPLLGLVTLLAIATAVVVLVGGIQVLTGKGPRLLLLGSYASVGIQLLTLVVSLAVGGGFEFSALLGFLLPGLIIFLLQQPQSKQYFASRGLSY</sequence>
<feature type="transmembrane region" description="Helical" evidence="2">
    <location>
        <begin position="127"/>
        <end position="149"/>
    </location>
</feature>
<dbReference type="Proteomes" id="UP000198386">
    <property type="component" value="Unassembled WGS sequence"/>
</dbReference>
<protein>
    <submittedName>
        <fullName evidence="3">Uncharacterized protein</fullName>
    </submittedName>
</protein>
<keyword evidence="2" id="KW-0812">Transmembrane</keyword>
<reference evidence="4" key="1">
    <citation type="submission" date="2017-06" db="EMBL/GenBank/DDBJ databases">
        <authorList>
            <person name="Varghese N."/>
            <person name="Submissions S."/>
        </authorList>
    </citation>
    <scope>NUCLEOTIDE SEQUENCE [LARGE SCALE GENOMIC DNA]</scope>
    <source>
        <strain evidence="4">DSM 45423</strain>
    </source>
</reference>
<evidence type="ECO:0000313" key="3">
    <source>
        <dbReference type="EMBL" id="SNR93591.1"/>
    </source>
</evidence>
<evidence type="ECO:0000256" key="2">
    <source>
        <dbReference type="SAM" id="Phobius"/>
    </source>
</evidence>
<evidence type="ECO:0000256" key="1">
    <source>
        <dbReference type="SAM" id="MobiDB-lite"/>
    </source>
</evidence>
<proteinExistence type="predicted"/>
<dbReference type="AlphaFoldDB" id="A0A239AE10"/>
<feature type="transmembrane region" description="Helical" evidence="2">
    <location>
        <begin position="94"/>
        <end position="121"/>
    </location>
</feature>
<dbReference type="OrthoDB" id="5197608at2"/>
<accession>A0A239AE10</accession>